<accession>A0A7C0VAK1</accession>
<evidence type="ECO:0000313" key="9">
    <source>
        <dbReference type="EMBL" id="HDI83107.1"/>
    </source>
</evidence>
<dbReference type="PROSITE" id="PS00937">
    <property type="entry name" value="RIBOSOMAL_L20"/>
    <property type="match status" value="1"/>
</dbReference>
<dbReference type="InterPro" id="IPR049946">
    <property type="entry name" value="RIBOSOMAL_L20_CS"/>
</dbReference>
<dbReference type="NCBIfam" id="TIGR01032">
    <property type="entry name" value="rplT_bact"/>
    <property type="match status" value="1"/>
</dbReference>
<dbReference type="InterPro" id="IPR035566">
    <property type="entry name" value="Ribosomal_protein_bL20_C"/>
</dbReference>
<organism evidence="9">
    <name type="scientific">candidate division WOR-3 bacterium</name>
    <dbReference type="NCBI Taxonomy" id="2052148"/>
    <lineage>
        <taxon>Bacteria</taxon>
        <taxon>Bacteria division WOR-3</taxon>
    </lineage>
</organism>
<dbReference type="GO" id="GO:1990904">
    <property type="term" value="C:ribonucleoprotein complex"/>
    <property type="evidence" value="ECO:0007669"/>
    <property type="project" value="UniProtKB-KW"/>
</dbReference>
<dbReference type="GO" id="GO:0005840">
    <property type="term" value="C:ribosome"/>
    <property type="evidence" value="ECO:0007669"/>
    <property type="project" value="UniProtKB-KW"/>
</dbReference>
<dbReference type="PANTHER" id="PTHR10986">
    <property type="entry name" value="39S RIBOSOMAL PROTEIN L20"/>
    <property type="match status" value="1"/>
</dbReference>
<evidence type="ECO:0000256" key="8">
    <source>
        <dbReference type="RuleBase" id="RU000560"/>
    </source>
</evidence>
<dbReference type="GO" id="GO:0000027">
    <property type="term" value="P:ribosomal large subunit assembly"/>
    <property type="evidence" value="ECO:0007669"/>
    <property type="project" value="UniProtKB-UniRule"/>
</dbReference>
<dbReference type="InterPro" id="IPR005813">
    <property type="entry name" value="Ribosomal_bL20"/>
</dbReference>
<dbReference type="EMBL" id="DQWE01000234">
    <property type="protein sequence ID" value="HDI83107.1"/>
    <property type="molecule type" value="Genomic_DNA"/>
</dbReference>
<dbReference type="Gene3D" id="1.10.1900.20">
    <property type="entry name" value="Ribosomal protein L20"/>
    <property type="match status" value="1"/>
</dbReference>
<keyword evidence="5 7" id="KW-0687">Ribonucleoprotein</keyword>
<keyword evidence="3 7" id="KW-0694">RNA-binding</keyword>
<dbReference type="GO" id="GO:0019843">
    <property type="term" value="F:rRNA binding"/>
    <property type="evidence" value="ECO:0007669"/>
    <property type="project" value="UniProtKB-UniRule"/>
</dbReference>
<evidence type="ECO:0000256" key="4">
    <source>
        <dbReference type="ARBA" id="ARBA00022980"/>
    </source>
</evidence>
<evidence type="ECO:0000256" key="3">
    <source>
        <dbReference type="ARBA" id="ARBA00022884"/>
    </source>
</evidence>
<proteinExistence type="inferred from homology"/>
<comment type="caution">
    <text evidence="9">The sequence shown here is derived from an EMBL/GenBank/DDBJ whole genome shotgun (WGS) entry which is preliminary data.</text>
</comment>
<protein>
    <recommendedName>
        <fullName evidence="6 7">Large ribosomal subunit protein bL20</fullName>
    </recommendedName>
</protein>
<comment type="function">
    <text evidence="7 8">Binds directly to 23S ribosomal RNA and is necessary for the in vitro assembly process of the 50S ribosomal subunit. It is not involved in the protein synthesizing functions of that subunit.</text>
</comment>
<dbReference type="Gene3D" id="6.10.160.10">
    <property type="match status" value="1"/>
</dbReference>
<dbReference type="HAMAP" id="MF_00382">
    <property type="entry name" value="Ribosomal_bL20"/>
    <property type="match status" value="1"/>
</dbReference>
<sequence length="121" mass="14037">MPRTRNVPQTRERRKKWLKLAKGYYGKRKNSYRVAREAVMKALSYAYRDRKKRKGDFRRLWITRINAACRLNGISYSRFIHGLGLAGIKVDRKVLADIAVKEPEVFAQLVEASKGALNGNR</sequence>
<dbReference type="PRINTS" id="PR00062">
    <property type="entry name" value="RIBOSOMALL20"/>
</dbReference>
<dbReference type="Proteomes" id="UP000885847">
    <property type="component" value="Unassembled WGS sequence"/>
</dbReference>
<keyword evidence="2 7" id="KW-0699">rRNA-binding</keyword>
<evidence type="ECO:0000256" key="1">
    <source>
        <dbReference type="ARBA" id="ARBA00007698"/>
    </source>
</evidence>
<evidence type="ECO:0000256" key="5">
    <source>
        <dbReference type="ARBA" id="ARBA00023274"/>
    </source>
</evidence>
<gene>
    <name evidence="7" type="primary">rplT</name>
    <name evidence="9" type="ORF">ENF18_04885</name>
</gene>
<dbReference type="AlphaFoldDB" id="A0A7C0VAK1"/>
<dbReference type="SUPFAM" id="SSF74731">
    <property type="entry name" value="Ribosomal protein L20"/>
    <property type="match status" value="1"/>
</dbReference>
<evidence type="ECO:0000256" key="7">
    <source>
        <dbReference type="HAMAP-Rule" id="MF_00382"/>
    </source>
</evidence>
<dbReference type="GO" id="GO:0003735">
    <property type="term" value="F:structural constituent of ribosome"/>
    <property type="evidence" value="ECO:0007669"/>
    <property type="project" value="InterPro"/>
</dbReference>
<keyword evidence="4 7" id="KW-0689">Ribosomal protein</keyword>
<evidence type="ECO:0000256" key="6">
    <source>
        <dbReference type="ARBA" id="ARBA00035172"/>
    </source>
</evidence>
<dbReference type="Pfam" id="PF00453">
    <property type="entry name" value="Ribosomal_L20"/>
    <property type="match status" value="1"/>
</dbReference>
<comment type="similarity">
    <text evidence="1 7 8">Belongs to the bacterial ribosomal protein bL20 family.</text>
</comment>
<name>A0A7C0VAK1_UNCW3</name>
<dbReference type="GO" id="GO:0006412">
    <property type="term" value="P:translation"/>
    <property type="evidence" value="ECO:0007669"/>
    <property type="project" value="InterPro"/>
</dbReference>
<reference evidence="9" key="1">
    <citation type="journal article" date="2020" name="mSystems">
        <title>Genome- and Community-Level Interaction Insights into Carbon Utilization and Element Cycling Functions of Hydrothermarchaeota in Hydrothermal Sediment.</title>
        <authorList>
            <person name="Zhou Z."/>
            <person name="Liu Y."/>
            <person name="Xu W."/>
            <person name="Pan J."/>
            <person name="Luo Z.H."/>
            <person name="Li M."/>
        </authorList>
    </citation>
    <scope>NUCLEOTIDE SEQUENCE [LARGE SCALE GENOMIC DNA]</scope>
    <source>
        <strain evidence="9">HyVt-102</strain>
    </source>
</reference>
<dbReference type="CDD" id="cd07026">
    <property type="entry name" value="Ribosomal_L20"/>
    <property type="match status" value="1"/>
</dbReference>
<evidence type="ECO:0000256" key="2">
    <source>
        <dbReference type="ARBA" id="ARBA00022730"/>
    </source>
</evidence>
<dbReference type="FunFam" id="1.10.1900.20:FF:000001">
    <property type="entry name" value="50S ribosomal protein L20"/>
    <property type="match status" value="1"/>
</dbReference>